<gene>
    <name evidence="2" type="ORF">C8F04DRAFT_1306396</name>
</gene>
<reference evidence="2" key="1">
    <citation type="submission" date="2023-03" db="EMBL/GenBank/DDBJ databases">
        <title>Massive genome expansion in bonnet fungi (Mycena s.s.) driven by repeated elements and novel gene families across ecological guilds.</title>
        <authorList>
            <consortium name="Lawrence Berkeley National Laboratory"/>
            <person name="Harder C.B."/>
            <person name="Miyauchi S."/>
            <person name="Viragh M."/>
            <person name="Kuo A."/>
            <person name="Thoen E."/>
            <person name="Andreopoulos B."/>
            <person name="Lu D."/>
            <person name="Skrede I."/>
            <person name="Drula E."/>
            <person name="Henrissat B."/>
            <person name="Morin E."/>
            <person name="Kohler A."/>
            <person name="Barry K."/>
            <person name="LaButti K."/>
            <person name="Morin E."/>
            <person name="Salamov A."/>
            <person name="Lipzen A."/>
            <person name="Mereny Z."/>
            <person name="Hegedus B."/>
            <person name="Baldrian P."/>
            <person name="Stursova M."/>
            <person name="Weitz H."/>
            <person name="Taylor A."/>
            <person name="Grigoriev I.V."/>
            <person name="Nagy L.G."/>
            <person name="Martin F."/>
            <person name="Kauserud H."/>
        </authorList>
    </citation>
    <scope>NUCLEOTIDE SEQUENCE</scope>
    <source>
        <strain evidence="2">CBHHK200</strain>
    </source>
</reference>
<dbReference type="AlphaFoldDB" id="A0AAD6S8E1"/>
<feature type="signal peptide" evidence="1">
    <location>
        <begin position="1"/>
        <end position="19"/>
    </location>
</feature>
<evidence type="ECO:0000313" key="3">
    <source>
        <dbReference type="Proteomes" id="UP001218188"/>
    </source>
</evidence>
<evidence type="ECO:0000313" key="2">
    <source>
        <dbReference type="EMBL" id="KAJ7023056.1"/>
    </source>
</evidence>
<proteinExistence type="predicted"/>
<keyword evidence="1" id="KW-0732">Signal</keyword>
<name>A0AAD6S8E1_9AGAR</name>
<accession>A0AAD6S8E1</accession>
<sequence length="145" mass="15027">MRFFSFLFVNATLIGFTFAQGIAVSAPIEGATVKAGSNITVQVDGPLVKQGSIQAAVVIGLLSCSPPCPSPAQEIGKILYNGPYFPTIHFLGPGPAGTQIFENLTVAIPAFVALGPAQLSVTQTNLLNDGSHLVLRSSAVTVLMD</sequence>
<evidence type="ECO:0000256" key="1">
    <source>
        <dbReference type="SAM" id="SignalP"/>
    </source>
</evidence>
<organism evidence="2 3">
    <name type="scientific">Mycena alexandri</name>
    <dbReference type="NCBI Taxonomy" id="1745969"/>
    <lineage>
        <taxon>Eukaryota</taxon>
        <taxon>Fungi</taxon>
        <taxon>Dikarya</taxon>
        <taxon>Basidiomycota</taxon>
        <taxon>Agaricomycotina</taxon>
        <taxon>Agaricomycetes</taxon>
        <taxon>Agaricomycetidae</taxon>
        <taxon>Agaricales</taxon>
        <taxon>Marasmiineae</taxon>
        <taxon>Mycenaceae</taxon>
        <taxon>Mycena</taxon>
    </lineage>
</organism>
<dbReference type="EMBL" id="JARJCM010000195">
    <property type="protein sequence ID" value="KAJ7023056.1"/>
    <property type="molecule type" value="Genomic_DNA"/>
</dbReference>
<dbReference type="Proteomes" id="UP001218188">
    <property type="component" value="Unassembled WGS sequence"/>
</dbReference>
<protein>
    <submittedName>
        <fullName evidence="2">Uncharacterized protein</fullName>
    </submittedName>
</protein>
<feature type="chain" id="PRO_5042185848" evidence="1">
    <location>
        <begin position="20"/>
        <end position="145"/>
    </location>
</feature>
<keyword evidence="3" id="KW-1185">Reference proteome</keyword>
<comment type="caution">
    <text evidence="2">The sequence shown here is derived from an EMBL/GenBank/DDBJ whole genome shotgun (WGS) entry which is preliminary data.</text>
</comment>